<dbReference type="PANTHER" id="PTHR43847">
    <property type="entry name" value="BLL3993 PROTEIN"/>
    <property type="match status" value="1"/>
</dbReference>
<keyword evidence="2 5" id="KW-0812">Transmembrane</keyword>
<proteinExistence type="predicted"/>
<evidence type="ECO:0000256" key="2">
    <source>
        <dbReference type="ARBA" id="ARBA00022692"/>
    </source>
</evidence>
<evidence type="ECO:0000256" key="1">
    <source>
        <dbReference type="ARBA" id="ARBA00004127"/>
    </source>
</evidence>
<evidence type="ECO:0000256" key="4">
    <source>
        <dbReference type="ARBA" id="ARBA00023136"/>
    </source>
</evidence>
<comment type="caution">
    <text evidence="6">The sequence shown here is derived from an EMBL/GenBank/DDBJ whole genome shotgun (WGS) entry which is preliminary data.</text>
</comment>
<dbReference type="InterPro" id="IPR052527">
    <property type="entry name" value="Metal_cation-efflux_comp"/>
</dbReference>
<keyword evidence="7" id="KW-1185">Reference proteome</keyword>
<evidence type="ECO:0000256" key="5">
    <source>
        <dbReference type="SAM" id="Phobius"/>
    </source>
</evidence>
<sequence>MAFNRSIDIGIVGAIHSVLLLVIFGRMLIGLRTRPPARVESAVTTAPRADAAVASAIIAMVVYYAVFTAWVVRPSLAGPLIIDPAPWSAISGIVLAVASIALIVWTFMVFGSWRLRAEIDSDHELMTGGPFTLIRHPIYTGVIGTFASTLLVVPRVGFIVAVLLIVVAHDWRARTEEGVLRTAFGDRYSIYIGHTKRFFPVIY</sequence>
<keyword evidence="6" id="KW-0489">Methyltransferase</keyword>
<dbReference type="AlphaFoldDB" id="A0A849C698"/>
<feature type="transmembrane region" description="Helical" evidence="5">
    <location>
        <begin position="7"/>
        <end position="31"/>
    </location>
</feature>
<dbReference type="EMBL" id="JABELX010000005">
    <property type="protein sequence ID" value="NNH71357.1"/>
    <property type="molecule type" value="Genomic_DNA"/>
</dbReference>
<keyword evidence="4 5" id="KW-0472">Membrane</keyword>
<keyword evidence="6" id="KW-0808">Transferase</keyword>
<organism evidence="6 7">
    <name type="scientific">Nocardia uniformis</name>
    <dbReference type="NCBI Taxonomy" id="53432"/>
    <lineage>
        <taxon>Bacteria</taxon>
        <taxon>Bacillati</taxon>
        <taxon>Actinomycetota</taxon>
        <taxon>Actinomycetes</taxon>
        <taxon>Mycobacteriales</taxon>
        <taxon>Nocardiaceae</taxon>
        <taxon>Nocardia</taxon>
    </lineage>
</organism>
<feature type="transmembrane region" description="Helical" evidence="5">
    <location>
        <begin position="138"/>
        <end position="167"/>
    </location>
</feature>
<dbReference type="RefSeq" id="WP_067521056.1">
    <property type="nucleotide sequence ID" value="NZ_JABELX010000005.1"/>
</dbReference>
<accession>A0A849C698</accession>
<evidence type="ECO:0000256" key="3">
    <source>
        <dbReference type="ARBA" id="ARBA00022989"/>
    </source>
</evidence>
<dbReference type="GO" id="GO:0008168">
    <property type="term" value="F:methyltransferase activity"/>
    <property type="evidence" value="ECO:0007669"/>
    <property type="project" value="UniProtKB-KW"/>
</dbReference>
<feature type="transmembrane region" description="Helical" evidence="5">
    <location>
        <begin position="84"/>
        <end position="108"/>
    </location>
</feature>
<comment type="subcellular location">
    <subcellularLocation>
        <location evidence="1">Endomembrane system</location>
        <topology evidence="1">Multi-pass membrane protein</topology>
    </subcellularLocation>
</comment>
<dbReference type="Proteomes" id="UP000586827">
    <property type="component" value="Unassembled WGS sequence"/>
</dbReference>
<feature type="transmembrane region" description="Helical" evidence="5">
    <location>
        <begin position="51"/>
        <end position="72"/>
    </location>
</feature>
<keyword evidence="3 5" id="KW-1133">Transmembrane helix</keyword>
<dbReference type="PANTHER" id="PTHR43847:SF1">
    <property type="entry name" value="BLL3993 PROTEIN"/>
    <property type="match status" value="1"/>
</dbReference>
<reference evidence="6 7" key="1">
    <citation type="submission" date="2020-05" db="EMBL/GenBank/DDBJ databases">
        <title>MicrobeNet Type strains.</title>
        <authorList>
            <person name="Nicholson A.C."/>
        </authorList>
    </citation>
    <scope>NUCLEOTIDE SEQUENCE [LARGE SCALE GENOMIC DNA]</scope>
    <source>
        <strain evidence="6 7">JCM 3224</strain>
    </source>
</reference>
<evidence type="ECO:0000313" key="7">
    <source>
        <dbReference type="Proteomes" id="UP000586827"/>
    </source>
</evidence>
<evidence type="ECO:0000313" key="6">
    <source>
        <dbReference type="EMBL" id="NNH71357.1"/>
    </source>
</evidence>
<gene>
    <name evidence="6" type="ORF">HLB23_16050</name>
</gene>
<dbReference type="Pfam" id="PF04191">
    <property type="entry name" value="PEMT"/>
    <property type="match status" value="1"/>
</dbReference>
<protein>
    <submittedName>
        <fullName evidence="6">Isoprenylcysteine carboxylmethyltransferase family protein</fullName>
    </submittedName>
</protein>
<dbReference type="GO" id="GO:0032259">
    <property type="term" value="P:methylation"/>
    <property type="evidence" value="ECO:0007669"/>
    <property type="project" value="UniProtKB-KW"/>
</dbReference>
<dbReference type="GO" id="GO:0012505">
    <property type="term" value="C:endomembrane system"/>
    <property type="evidence" value="ECO:0007669"/>
    <property type="project" value="UniProtKB-SubCell"/>
</dbReference>
<dbReference type="Gene3D" id="1.20.120.1630">
    <property type="match status" value="1"/>
</dbReference>
<dbReference type="InterPro" id="IPR007318">
    <property type="entry name" value="Phopholipid_MeTrfase"/>
</dbReference>
<name>A0A849C698_9NOCA</name>